<evidence type="ECO:0000256" key="5">
    <source>
        <dbReference type="ARBA" id="ARBA00022833"/>
    </source>
</evidence>
<feature type="compositionally biased region" description="Basic and acidic residues" evidence="8">
    <location>
        <begin position="74"/>
        <end position="92"/>
    </location>
</feature>
<evidence type="ECO:0000256" key="2">
    <source>
        <dbReference type="ARBA" id="ARBA00022490"/>
    </source>
</evidence>
<dbReference type="Gene3D" id="3.40.50.300">
    <property type="entry name" value="P-loop containing nucleotide triphosphate hydrolases"/>
    <property type="match status" value="2"/>
</dbReference>
<dbReference type="InterPro" id="IPR027417">
    <property type="entry name" value="P-loop_NTPase"/>
</dbReference>
<evidence type="ECO:0000256" key="3">
    <source>
        <dbReference type="ARBA" id="ARBA00022723"/>
    </source>
</evidence>
<evidence type="ECO:0000256" key="6">
    <source>
        <dbReference type="ARBA" id="ARBA00022859"/>
    </source>
</evidence>
<dbReference type="InterPro" id="IPR031248">
    <property type="entry name" value="RNF213"/>
</dbReference>
<dbReference type="GO" id="GO:0002376">
    <property type="term" value="P:immune system process"/>
    <property type="evidence" value="ECO:0007669"/>
    <property type="project" value="UniProtKB-KW"/>
</dbReference>
<evidence type="ECO:0000259" key="9">
    <source>
        <dbReference type="PROSITE" id="PS51981"/>
    </source>
</evidence>
<feature type="region of interest" description="Disordered" evidence="8">
    <location>
        <begin position="1"/>
        <end position="37"/>
    </location>
</feature>
<reference evidence="10" key="1">
    <citation type="submission" date="2019-10" db="EMBL/GenBank/DDBJ databases">
        <title>Conservation and host-specific expression of non-tandemly repeated heterogenous ribosome RNA gene in arbuscular mycorrhizal fungi.</title>
        <authorList>
            <person name="Maeda T."/>
            <person name="Kobayashi Y."/>
            <person name="Nakagawa T."/>
            <person name="Ezawa T."/>
            <person name="Yamaguchi K."/>
            <person name="Bino T."/>
            <person name="Nishimoto Y."/>
            <person name="Shigenobu S."/>
            <person name="Kawaguchi M."/>
        </authorList>
    </citation>
    <scope>NUCLEOTIDE SEQUENCE</scope>
    <source>
        <strain evidence="10">HR1</strain>
    </source>
</reference>
<dbReference type="EMBL" id="BLAL01000040">
    <property type="protein sequence ID" value="GES78827.1"/>
    <property type="molecule type" value="Genomic_DNA"/>
</dbReference>
<evidence type="ECO:0000256" key="4">
    <source>
        <dbReference type="ARBA" id="ARBA00022771"/>
    </source>
</evidence>
<gene>
    <name evidence="10" type="ORF">RCL2_000613600</name>
</gene>
<dbReference type="OrthoDB" id="2400221at2759"/>
<dbReference type="GO" id="GO:0016887">
    <property type="term" value="F:ATP hydrolysis activity"/>
    <property type="evidence" value="ECO:0007669"/>
    <property type="project" value="InterPro"/>
</dbReference>
<dbReference type="Pfam" id="PF20173">
    <property type="entry name" value="ZnF_RZ-type"/>
    <property type="match status" value="1"/>
</dbReference>
<proteinExistence type="predicted"/>
<evidence type="ECO:0000256" key="1">
    <source>
        <dbReference type="ARBA" id="ARBA00004496"/>
    </source>
</evidence>
<dbReference type="SMART" id="SM00382">
    <property type="entry name" value="AAA"/>
    <property type="match status" value="2"/>
</dbReference>
<comment type="caution">
    <text evidence="10">The sequence shown here is derived from an EMBL/GenBank/DDBJ whole genome shotgun (WGS) entry which is preliminary data.</text>
</comment>
<keyword evidence="6" id="KW-0391">Immunity</keyword>
<feature type="domain" description="RZ-type" evidence="9">
    <location>
        <begin position="3805"/>
        <end position="3878"/>
    </location>
</feature>
<dbReference type="InterPro" id="IPR046439">
    <property type="entry name" value="ZF_RZ_dom"/>
</dbReference>
<feature type="region of interest" description="Disordered" evidence="8">
    <location>
        <begin position="118"/>
        <end position="144"/>
    </location>
</feature>
<keyword evidence="3" id="KW-0479">Metal-binding</keyword>
<dbReference type="GO" id="GO:0030246">
    <property type="term" value="F:carbohydrate binding"/>
    <property type="evidence" value="ECO:0007669"/>
    <property type="project" value="InterPro"/>
</dbReference>
<protein>
    <recommendedName>
        <fullName evidence="9">RZ-type domain-containing protein</fullName>
    </recommendedName>
</protein>
<dbReference type="InterPro" id="IPR013783">
    <property type="entry name" value="Ig-like_fold"/>
</dbReference>
<keyword evidence="4" id="KW-0863">Zinc-finger</keyword>
<dbReference type="PANTHER" id="PTHR22605">
    <property type="entry name" value="RZ-TYPE DOMAIN-CONTAINING PROTEIN"/>
    <property type="match status" value="1"/>
</dbReference>
<dbReference type="InterPro" id="IPR013784">
    <property type="entry name" value="Carb-bd-like_fold"/>
</dbReference>
<feature type="coiled-coil region" evidence="7">
    <location>
        <begin position="1326"/>
        <end position="1353"/>
    </location>
</feature>
<dbReference type="PANTHER" id="PTHR22605:SF1">
    <property type="entry name" value="RZ-TYPE DOMAIN-CONTAINING PROTEIN"/>
    <property type="match status" value="1"/>
</dbReference>
<name>A0A8H3L4P6_9GLOM</name>
<dbReference type="GO" id="GO:0004842">
    <property type="term" value="F:ubiquitin-protein transferase activity"/>
    <property type="evidence" value="ECO:0007669"/>
    <property type="project" value="InterPro"/>
</dbReference>
<evidence type="ECO:0000256" key="7">
    <source>
        <dbReference type="SAM" id="Coils"/>
    </source>
</evidence>
<dbReference type="GO" id="GO:0005737">
    <property type="term" value="C:cytoplasm"/>
    <property type="evidence" value="ECO:0007669"/>
    <property type="project" value="UniProtKB-SubCell"/>
</dbReference>
<dbReference type="SUPFAM" id="SSF52540">
    <property type="entry name" value="P-loop containing nucleoside triphosphate hydrolases"/>
    <property type="match status" value="2"/>
</dbReference>
<evidence type="ECO:0000256" key="8">
    <source>
        <dbReference type="SAM" id="MobiDB-lite"/>
    </source>
</evidence>
<evidence type="ECO:0000313" key="11">
    <source>
        <dbReference type="Proteomes" id="UP000615446"/>
    </source>
</evidence>
<evidence type="ECO:0000313" key="10">
    <source>
        <dbReference type="EMBL" id="GES78827.1"/>
    </source>
</evidence>
<keyword evidence="2" id="KW-0963">Cytoplasm</keyword>
<organism evidence="10 11">
    <name type="scientific">Rhizophagus clarus</name>
    <dbReference type="NCBI Taxonomy" id="94130"/>
    <lineage>
        <taxon>Eukaryota</taxon>
        <taxon>Fungi</taxon>
        <taxon>Fungi incertae sedis</taxon>
        <taxon>Mucoromycota</taxon>
        <taxon>Glomeromycotina</taxon>
        <taxon>Glomeromycetes</taxon>
        <taxon>Glomerales</taxon>
        <taxon>Glomeraceae</taxon>
        <taxon>Rhizophagus</taxon>
    </lineage>
</organism>
<feature type="compositionally biased region" description="Low complexity" evidence="8">
    <location>
        <begin position="125"/>
        <end position="142"/>
    </location>
</feature>
<dbReference type="PROSITE" id="PS51981">
    <property type="entry name" value="ZF_RZ"/>
    <property type="match status" value="1"/>
</dbReference>
<feature type="compositionally biased region" description="Basic and acidic residues" evidence="8">
    <location>
        <begin position="8"/>
        <end position="23"/>
    </location>
</feature>
<dbReference type="SUPFAM" id="SSF49452">
    <property type="entry name" value="Starch-binding domain-like"/>
    <property type="match status" value="1"/>
</dbReference>
<feature type="region of interest" description="Disordered" evidence="8">
    <location>
        <begin position="68"/>
        <end position="105"/>
    </location>
</feature>
<dbReference type="Gene3D" id="2.60.40.10">
    <property type="entry name" value="Immunoglobulins"/>
    <property type="match status" value="1"/>
</dbReference>
<comment type="subcellular location">
    <subcellularLocation>
        <location evidence="1">Cytoplasm</location>
    </subcellularLocation>
</comment>
<keyword evidence="7" id="KW-0175">Coiled coil</keyword>
<accession>A0A8H3L4P6</accession>
<dbReference type="Proteomes" id="UP000615446">
    <property type="component" value="Unassembled WGS sequence"/>
</dbReference>
<feature type="compositionally biased region" description="Polar residues" evidence="8">
    <location>
        <begin position="25"/>
        <end position="37"/>
    </location>
</feature>
<sequence length="4601" mass="535301">MNNQENDDDKKGKGKKETSEIKVNHNPSYNGNNKNGSFTAPYYQTGLNYKNDVNQYYNINQHYNIDQYNNNLGKSDKDKGNSTDEGSMRDNLNEPTENEAQKLSKNQWRNLTDNFRENSAGQRASTSQNNEESSSTIQNQSQRSLIGGITSFAKNIAKNLRRTEEEEPDDDHSEHIKIHFHVHLPPNISGMGEPFVIGSIPELGEWSEFKVKLRQFKRNFQTYTTYWYSEPIKIPVGRFQNSSIVRYKYVIRKKKNKDMTPYFYEGNDERDDRVLVMYKNQFDVWMIGNKNNQIPNVRINDYMFLEIIYNSINPNNFKEAILEYDNILKDNTGLTRSVTNFGFIYRYKQEMSVHKRLFLIFLLGHCSSSNHSFIGRTELSRDFNPDFLFEVIGEIQPDTFPSKNLRTVSKGIELLVRRDIDRRSFIWLNIFPIAQYIDPKYSFLDSISFNYDADYTEQFFKNLDLIIPYIDTIIDEDVYAKIAKWLINHCNMKMFSIIWELIVHSEKIDNQICPYLVERVGRLISKYDSAELNKSFNELPESIRTVVTEPYRKKTIQLLTHGQFSLWGKARAEAVFTLLNSLHLRWTKAEYLTVLEIMSNLMDYMLLNKFPILLKNWIDKSKDTKDEKISQICIQWYKRLMDQMATMSSKTTSNEESYVTAVFKNLSDVSIINEKSVMNELMDITYNRIKHSSEFLIFSAATKVANMDSRAILVFKKVIKEKINPSLQNHDEYLLKKMRVICGCINNDLNIPNKLCEEILSHIMTCLKNNSSHIDFEEFSTRLHLSLFDSADFWTVILRATGNVEDFHSHPHIKAAKIAMIKLATMINDGFIDLHLLQNLIVRDDNFLHYYLNSAKSDNEIITRKKLAEVRKKCHDYEQKLNMLNDFYKTFCQKANDVENYLDELKERSNNLDKISLKETLSSDHWGFHKSIMSIVEDLNIFIKSQTFNNIFRKQITNQEDINVRFIAKTLIRNALEEYKAICKQYERWENLEYSKATSFWYKVHNFDYELKLMLQFCRKINTTDPGFIRTIRYLSEVDDWKERLKYLSMVLIIFKVRRLENDWLEAGFADLNDDLSLGKLSKLFETFDDKFSGFNSNSWAFIKELSLSDEFIGFLRIIAEHDMKNLINGVDEHSDTRLIQEDTVSSLIQVKQCLLPLMTKANLTLDRYLKDLNEIIVRNPSLASKLTLCNSNSMALQNMYKTISNRGEVTKEKIQNAVNIGVYYFVKEEKDDECTLTLKYHSKSSKSDGNYDVNALQDLRGRALLISKPGGSYDSGNGQIDNTKNIMEEFVSQFDIAQNIITIMNKLTQLGHFEYRKYNESAKGTNKLKQISDKLKKELESWEDIVNKAQENCYYLTFYPSRHILAFYDFYTKTERQTRIPEICQTLVSFVNRKAILPYGQRNRGFNCRRDEYYQILKEIGDRLKDIFEKLPKNPRLIKGSGERVVSDVVERGKLFVAACNDKFRVPNIIMSFYANHGSYPEPWQLLICTSSTTAEELSIFIKRCFFASKNGYKNCLFCIANLELLDFELQYDLVNNIRTHMTEVKDYYLALICCSETGMNHHILDQFSENVHPTIGLSDAAMKAIYRELCPKVVCVTSELSGQGKTEWIKQESHRRHLVLKSFLISDGANYNSLVKQLKEFHIRHVNSLHINIISADNPGEVNIFLFQLITLGIVSNNSDIASRIDSNVFIEVASSFDQYLLKSLPFINCLDRPHLVWNVNRLIVSQEIHNPIQIVCNYLNLYERGELDKKDIFFRSESSTDDDEDIIRTPLNRELCQQLLDKYFFKRIDAGISSFRFLDIFINVLADQLIRLSSSSFFEVHNLNLMIRENNVRSTLLNTLFDVSKDFATKSIQTRSAQLQEIASGVEIAQLKNIAQWDDSNHLLVFFMSQTPDSICSLYRDKTKVPNNVQNLLKSQYIDTEEEWKLLDYHTMSSEQLLSTLECLARKTMHKIDYPQYALSVDNLLKMALMLLRTRANIPVVVCGEAGCGKTSLIGFLAGVVEVEFRALNLHAGITEQNIKAFMKESDEKAQNKEIWLFFDEINTCNHIGLLADLIAHRMLDGKPIHPNIRLFAACNPYRIRKKSISNVGLKPKNVRFEEQSRLVYEVKPLPDQILDYVWDYGRLQPNDEKIYIQIMVNDQLEGTLGSPMLADLLFVSQEFIRNVEESYSVSLRDVKRAIKLVKFFHNSLQNRPINQKDNKKSHNKHPNIVIRSYILALGLCYQSRLYDRELRKKYRVEMCKIFLREKLIIREQLFDEVIKEEQMDYIKRMTCPPNTAFNEALLENVLVIIVCILNRIPLFIVGSPGSSKSLAIRLVHQNLRGSDSNDEYFRKLPQVFFIPHQGSSSSTSDGIEKVFQKAKAYQETSSKEFPVISVVLLDEVGLAETSPFNPLKVLHSLLEPSYPADGPTVSVVGISNWRLDNSKSSRALLVQRPKFDLDDLIETAVRLLDKNNLELPSSEIKNYKASLRPLAEAYSEYEAKGQNEFPNFHGLRDYYALVKNLSDKEMTPKNIHLALARNFGGIKEHTETCLKYFEPVIKNFNEHKNWTYEQIPINILINDNLTSEGSRHLMVIGKSDSIVNILSYQLREMNPVVILGSQFPEDRDDYSYNVLSRIMMCVEAGQPLILTDLEIIYGSLYDLWNQNYITMGGSEDPKYFTRVALGAYANPMLYVHPDFRCILVLDEKKLNDADPPLLNRFEKQMMTLDDILNKEQKELVTQLKEWTKQMSTVTGINRDRFTQKDLFIGFCEEETLQSLVIDTMNKDPNMREKDLLEKCKEALIAIATSDGMVRIDKSPLEFEGIQHYKNIYFQVQHHNDIADYFQDLLRNTNSDGHLIIINTFSNINTNIKACLNNVITKCYVLKLSTFKTENQFQKQMKKFWFGSDYELLILQCDTTTVSTECIKLAKFIIEQFRNEYLRKVQENNAMKNKHACIVLHLRRESSTHLTSFNFMCGWKQVTIEALAEQEKPLSVLLEGNLCDMLETTYLFEEILKQEMLWCLLCMKYPNNVKSVNHVKYLNRKIFEHPNFINCLKIRTQEWLKINAKQDWQYHVASNKKLLYPYSSFSIALQAHIRTLVRQPIAKILCSLERLGATKTFLIHDLPETEMSLQRIQFLNFWKDMFMDNSIVDIDILPEPKPDGYRMSVSGLDLQFPFSFYFMKQIDNFKTLYEEEISLLREDKENIDSLTGKLLDHVYEDYIKSFSNKIFNSITLLRTSPLEQASDLYFKDFINIICNSETSLNDVSALSYILKCKLGSEGILNTILLHAFWWEHASSTLAAFQLVYMCPNIIDHIYNGGFINANFDDYLVDEVMNMMFKRIIRSQETIELQREIRKVLNLCEKISGFIRTESFQLLQICYDLLSTELIHLETVKKIIKIGETDDEIFSTQLIHEVFEIFRNIETEQTNKIIFAKQSFVMKSLEVIPLESPSKLELYRNLLLEDPFPLMGKVIKSIFEEENKNEPFEFFTWLVNPEDMLRSLRFEIINGWLEGKGCDSLIAALFCDTIQTTYFSRYDLIKLSPYLRYAIEALYAQNTKALQKITAIAFMKEFVYKFWDTSIQIDIFKSIEFNYLNFMRTKDFDPNQMLNQLNNYMEISNPLIHSLKIYFIRDLRNREYSMDDIKKFCQAQKYNLPWLGTLTWDNGKEIRLQFNAYYSLEDYADVDNCFSLLYSCNNKDQFNQIFKTFKSINARISFMGVILNRLHAIRATRDWAHVENQVAGFLNQKIEQISSLSIIYRQIIKNITTNQCPLLYFDNNTSNSDLLIKSVVGHVIALHSSLPADASPLAYLLQNLNYCSELYTLTCPSDVESIILSAVLQKNGQFTRYRCQCGYVYLIGNCGNAYERGKCPECRNMIGGVRHISEAGNTKLDVNPISQNLVAKDDKGYIAETENEDINHNVRNLSPASYRILHLFVHSIIGAWAPSGTANTFLQKNNNVTNDSVAYCMGHIKNDWKVLLKILNCHEENLALLLHATLDRMTLNPPKDSILNTPEKREEWETKFTQNYVSPLIKSVTNTATEFRAKLDAAKIQGNSSIIEREINQTLPMDQEYKRKHLPRLWRSIGTISFQGFRAYYNSDIEKHETHFPFISVFFRYFDTLEKIKYLWPIVNFVQIISSRLGYRLSREKAQEKTFQEFINEESNYGGSEEIFKYLTSNFNDFAKAWNEVIGDVDQFQCHELPKPKPHMNLKSFISLALVEPKDSGVYLCAILEYLIRLQNNFLQEVLSIPTEHSKALKFLEESYFIKEKVVSSSSSGSDTSSTESSTRFYIQSLKIDQTKQNNFINYEWDDNILQYSDRNLETGRGQDVIYDLQKIEMVLAHRLIFEKVHIDTLNDSQAYMEPFPYHMELFQGHMRILGDIKTLIPQQQIPSDKISLIMGVTNNSYRYLTNNYSLSYDNASELLSSMEILLCFVKRTSVGNGETPIAEYVNQWMKLSILLKNRYFTDLLGAGLCLKHLIALYELIEDQVANSVIQYIDEKFKTEITDQVKQEINLAVGFNRASDTQKYIKAEVFATALKRFMQRFLDPNRYEHPLKVYITDEGLNLWPANISMELLDEIFPDSLLVCHIYEAYSYVNSKIEEIKKKHQQMGGNRNKFKNSKFE</sequence>
<dbReference type="GO" id="GO:0008270">
    <property type="term" value="F:zinc ion binding"/>
    <property type="evidence" value="ECO:0007669"/>
    <property type="project" value="UniProtKB-KW"/>
</dbReference>
<dbReference type="InterPro" id="IPR003593">
    <property type="entry name" value="AAA+_ATPase"/>
</dbReference>
<keyword evidence="5" id="KW-0862">Zinc</keyword>